<reference evidence="1 2" key="1">
    <citation type="journal article" date="2017" name="Water Res.">
        <title>Discovery and metagenomic analysis of an anammox bacterial enrichment related to Candidatus "Brocadia caroliniensis" in a full-scale glycerol-fed nitritation-denitritation separate centrate treatment process.</title>
        <authorList>
            <person name="Park H."/>
            <person name="Brotto A.C."/>
            <person name="van Loosdrecht M.C."/>
            <person name="Chandran K."/>
        </authorList>
    </citation>
    <scope>NUCLEOTIDE SEQUENCE [LARGE SCALE GENOMIC DNA]</scope>
    <source>
        <strain evidence="1">26THWARD</strain>
    </source>
</reference>
<dbReference type="EMBL" id="AYTS01000046">
    <property type="protein sequence ID" value="OOP57058.1"/>
    <property type="molecule type" value="Genomic_DNA"/>
</dbReference>
<evidence type="ECO:0000313" key="2">
    <source>
        <dbReference type="Proteomes" id="UP000189681"/>
    </source>
</evidence>
<gene>
    <name evidence="1" type="ORF">AYP45_05595</name>
</gene>
<evidence type="ECO:0000313" key="1">
    <source>
        <dbReference type="EMBL" id="OOP57058.1"/>
    </source>
</evidence>
<accession>A0A1V4AVA5</accession>
<sequence>MNQKQLKKDLKKLLKSMDFVSNNFLHGKGTNKKEFQIYCNIYQQLGLALEFLGLHCRHQEGYKKTRDKNEVCKICGKVKDVDEFYYLLPKEGIKKLGKELKPDSRKTFKNKKRGNRC</sequence>
<comment type="caution">
    <text evidence="1">The sequence shown here is derived from an EMBL/GenBank/DDBJ whole genome shotgun (WGS) entry which is preliminary data.</text>
</comment>
<organism evidence="1 2">
    <name type="scientific">Candidatus Brocadia carolinensis</name>
    <dbReference type="NCBI Taxonomy" id="1004156"/>
    <lineage>
        <taxon>Bacteria</taxon>
        <taxon>Pseudomonadati</taxon>
        <taxon>Planctomycetota</taxon>
        <taxon>Candidatus Brocadiia</taxon>
        <taxon>Candidatus Brocadiales</taxon>
        <taxon>Candidatus Brocadiaceae</taxon>
        <taxon>Candidatus Brocadia</taxon>
    </lineage>
</organism>
<dbReference type="STRING" id="1004156.AYP45_05595"/>
<dbReference type="Proteomes" id="UP000189681">
    <property type="component" value="Unassembled WGS sequence"/>
</dbReference>
<protein>
    <submittedName>
        <fullName evidence="1">Uncharacterized protein</fullName>
    </submittedName>
</protein>
<proteinExistence type="predicted"/>
<name>A0A1V4AVA5_9BACT</name>
<dbReference type="AlphaFoldDB" id="A0A1V4AVA5"/>